<reference evidence="1" key="1">
    <citation type="submission" date="2023-04" db="EMBL/GenBank/DDBJ databases">
        <title>Draft Genome sequencing of Naganishia species isolated from polar environments using Oxford Nanopore Technology.</title>
        <authorList>
            <person name="Leo P."/>
            <person name="Venkateswaran K."/>
        </authorList>
    </citation>
    <scope>NUCLEOTIDE SEQUENCE</scope>
    <source>
        <strain evidence="1">MNA-CCFEE 5261</strain>
    </source>
</reference>
<dbReference type="EMBL" id="JASBWR010000039">
    <property type="protein sequence ID" value="KAJ9104739.1"/>
    <property type="molecule type" value="Genomic_DNA"/>
</dbReference>
<name>A0ACC2VZ25_9TREE</name>
<dbReference type="Proteomes" id="UP001241377">
    <property type="component" value="Unassembled WGS sequence"/>
</dbReference>
<comment type="caution">
    <text evidence="1">The sequence shown here is derived from an EMBL/GenBank/DDBJ whole genome shotgun (WGS) entry which is preliminary data.</text>
</comment>
<proteinExistence type="predicted"/>
<sequence length="95" mass="10605">MGSSKSDINGGDGIEDQQQSTAPWWRGPLFEAGWKFSALWIVFTVLMAGTVWMGLPRLDPEDKSSLKLPRSFADLQALKQVQLPILGFRYIVHNG</sequence>
<organism evidence="1 2">
    <name type="scientific">Naganishia cerealis</name>
    <dbReference type="NCBI Taxonomy" id="610337"/>
    <lineage>
        <taxon>Eukaryota</taxon>
        <taxon>Fungi</taxon>
        <taxon>Dikarya</taxon>
        <taxon>Basidiomycota</taxon>
        <taxon>Agaricomycotina</taxon>
        <taxon>Tremellomycetes</taxon>
        <taxon>Filobasidiales</taxon>
        <taxon>Filobasidiaceae</taxon>
        <taxon>Naganishia</taxon>
    </lineage>
</organism>
<accession>A0ACC2VZ25</accession>
<protein>
    <submittedName>
        <fullName evidence="1">Uncharacterized protein</fullName>
    </submittedName>
</protein>
<gene>
    <name evidence="1" type="ORF">QFC19_003880</name>
</gene>
<evidence type="ECO:0000313" key="1">
    <source>
        <dbReference type="EMBL" id="KAJ9104739.1"/>
    </source>
</evidence>
<evidence type="ECO:0000313" key="2">
    <source>
        <dbReference type="Proteomes" id="UP001241377"/>
    </source>
</evidence>
<keyword evidence="2" id="KW-1185">Reference proteome</keyword>